<accession>A0ABR9APZ2</accession>
<gene>
    <name evidence="2" type="ORF">IFO69_17960</name>
</gene>
<protein>
    <recommendedName>
        <fullName evidence="1">Dockerin domain-containing protein</fullName>
    </recommendedName>
</protein>
<keyword evidence="3" id="KW-1185">Reference proteome</keyword>
<dbReference type="EMBL" id="JACYTQ010000007">
    <property type="protein sequence ID" value="MBD8490644.1"/>
    <property type="molecule type" value="Genomic_DNA"/>
</dbReference>
<comment type="caution">
    <text evidence="2">The sequence shown here is derived from an EMBL/GenBank/DDBJ whole genome shotgun (WGS) entry which is preliminary data.</text>
</comment>
<dbReference type="InterPro" id="IPR036439">
    <property type="entry name" value="Dockerin_dom_sf"/>
</dbReference>
<reference evidence="2 3" key="1">
    <citation type="submission" date="2020-09" db="EMBL/GenBank/DDBJ databases">
        <title>Echinicola sp. CAU 1574 isolated from sand of Sido Beach.</title>
        <authorList>
            <person name="Kim W."/>
        </authorList>
    </citation>
    <scope>NUCLEOTIDE SEQUENCE [LARGE SCALE GENOMIC DNA]</scope>
    <source>
        <strain evidence="2 3">CAU 1574</strain>
    </source>
</reference>
<sequence length="516" mass="56895">MKSYIANLVTVLLLFSCEGGNQREQSNITISEETLVNHVPVSEPGTALKNLPANFTPLFIMGDINEDMKVDTDDINTINNMLNSGSIDQIPCAIAADINANGEINDEDRSLLASFLEKSQGDEFTLYSQPYFSCSFSNFWIAANYLDLQNGHFQFFIPNYEELDISIYSTYKEYPIEVGQSEAVFDIHLPPDLDMEYFDLRLKVGLKNNYHLYLPIGYLDKETEAVEDSSIVITPPTPPSPLECPQRGGGCEALVIDYSKKVWFEFDADPMADELPTLGCNLTHITPYMKEIPTPTVVRGFTIYSPSQASITAARTHNRNEHTAVNNAINTHRLAIGAGKELVMEIVRGHGSPCPGVFGAQAGPGVLRNGFHTGNYNALKRKTCAWFTTEITCYSGCTPRIIDGLENLGRAARATVTTKNIAFHAPYECTTSFAASDANSTISNGACGTFASSIGTILHNEVLLRNQDIQNGTPPADYTRLINVLRNPLTTNPPGRYIDHGYMFCQPNHSHFKTGI</sequence>
<organism evidence="2 3">
    <name type="scientific">Echinicola arenosa</name>
    <dbReference type="NCBI Taxonomy" id="2774144"/>
    <lineage>
        <taxon>Bacteria</taxon>
        <taxon>Pseudomonadati</taxon>
        <taxon>Bacteroidota</taxon>
        <taxon>Cytophagia</taxon>
        <taxon>Cytophagales</taxon>
        <taxon>Cyclobacteriaceae</taxon>
        <taxon>Echinicola</taxon>
    </lineage>
</organism>
<evidence type="ECO:0000313" key="2">
    <source>
        <dbReference type="EMBL" id="MBD8490644.1"/>
    </source>
</evidence>
<dbReference type="PROSITE" id="PS51257">
    <property type="entry name" value="PROKAR_LIPOPROTEIN"/>
    <property type="match status" value="1"/>
</dbReference>
<proteinExistence type="predicted"/>
<dbReference type="Proteomes" id="UP000647133">
    <property type="component" value="Unassembled WGS sequence"/>
</dbReference>
<dbReference type="RefSeq" id="WP_192011514.1">
    <property type="nucleotide sequence ID" value="NZ_JACYTQ010000007.1"/>
</dbReference>
<name>A0ABR9APZ2_9BACT</name>
<evidence type="ECO:0000313" key="3">
    <source>
        <dbReference type="Proteomes" id="UP000647133"/>
    </source>
</evidence>
<dbReference type="InterPro" id="IPR016134">
    <property type="entry name" value="Dockerin_dom"/>
</dbReference>
<evidence type="ECO:0000259" key="1">
    <source>
        <dbReference type="PROSITE" id="PS51766"/>
    </source>
</evidence>
<dbReference type="InterPro" id="IPR002105">
    <property type="entry name" value="Dockerin_1_rpt"/>
</dbReference>
<dbReference type="SUPFAM" id="SSF63446">
    <property type="entry name" value="Type I dockerin domain"/>
    <property type="match status" value="1"/>
</dbReference>
<dbReference type="PROSITE" id="PS51766">
    <property type="entry name" value="DOCKERIN"/>
    <property type="match status" value="1"/>
</dbReference>
<dbReference type="Gene3D" id="1.10.1330.10">
    <property type="entry name" value="Dockerin domain"/>
    <property type="match status" value="1"/>
</dbReference>
<feature type="domain" description="Dockerin" evidence="1">
    <location>
        <begin position="57"/>
        <end position="126"/>
    </location>
</feature>
<dbReference type="Pfam" id="PF00404">
    <property type="entry name" value="Dockerin_1"/>
    <property type="match status" value="1"/>
</dbReference>